<dbReference type="AlphaFoldDB" id="M0DNB0"/>
<evidence type="ECO:0000313" key="3">
    <source>
        <dbReference type="Proteomes" id="UP000011523"/>
    </source>
</evidence>
<feature type="compositionally biased region" description="Basic and acidic residues" evidence="1">
    <location>
        <begin position="49"/>
        <end position="60"/>
    </location>
</feature>
<feature type="region of interest" description="Disordered" evidence="1">
    <location>
        <begin position="1"/>
        <end position="60"/>
    </location>
</feature>
<keyword evidence="3" id="KW-1185">Reference proteome</keyword>
<sequence length="60" mass="6321">MSAADPRVRVAETREEPGAGIGGEQDASPLLLSPKMVAPPSARGSRRRTPAEPRGIKSVR</sequence>
<organism evidence="2 3">
    <name type="scientific">Halorubrum tebenquichense DSM 14210</name>
    <dbReference type="NCBI Taxonomy" id="1227485"/>
    <lineage>
        <taxon>Archaea</taxon>
        <taxon>Methanobacteriati</taxon>
        <taxon>Methanobacteriota</taxon>
        <taxon>Stenosarchaea group</taxon>
        <taxon>Halobacteria</taxon>
        <taxon>Halobacteriales</taxon>
        <taxon>Haloferacaceae</taxon>
        <taxon>Halorubrum</taxon>
    </lineage>
</organism>
<proteinExistence type="predicted"/>
<evidence type="ECO:0000256" key="1">
    <source>
        <dbReference type="SAM" id="MobiDB-lite"/>
    </source>
</evidence>
<name>M0DNB0_9EURY</name>
<dbReference type="Proteomes" id="UP000011523">
    <property type="component" value="Unassembled WGS sequence"/>
</dbReference>
<accession>M0DNB0</accession>
<dbReference type="EMBL" id="AOJD01000060">
    <property type="protein sequence ID" value="ELZ35629.1"/>
    <property type="molecule type" value="Genomic_DNA"/>
</dbReference>
<protein>
    <submittedName>
        <fullName evidence="2">Uncharacterized protein</fullName>
    </submittedName>
</protein>
<feature type="compositionally biased region" description="Basic and acidic residues" evidence="1">
    <location>
        <begin position="1"/>
        <end position="17"/>
    </location>
</feature>
<evidence type="ECO:0000313" key="2">
    <source>
        <dbReference type="EMBL" id="ELZ35629.1"/>
    </source>
</evidence>
<gene>
    <name evidence="2" type="ORF">C472_11399</name>
</gene>
<reference evidence="2 3" key="1">
    <citation type="journal article" date="2014" name="PLoS Genet.">
        <title>Phylogenetically driven sequencing of extremely halophilic archaea reveals strategies for static and dynamic osmo-response.</title>
        <authorList>
            <person name="Becker E.A."/>
            <person name="Seitzer P.M."/>
            <person name="Tritt A."/>
            <person name="Larsen D."/>
            <person name="Krusor M."/>
            <person name="Yao A.I."/>
            <person name="Wu D."/>
            <person name="Madern D."/>
            <person name="Eisen J.A."/>
            <person name="Darling A.E."/>
            <person name="Facciotti M.T."/>
        </authorList>
    </citation>
    <scope>NUCLEOTIDE SEQUENCE [LARGE SCALE GENOMIC DNA]</scope>
    <source>
        <strain evidence="2 3">DSM 14210</strain>
    </source>
</reference>
<dbReference type="PATRIC" id="fig|1227485.3.peg.2228"/>
<comment type="caution">
    <text evidence="2">The sequence shown here is derived from an EMBL/GenBank/DDBJ whole genome shotgun (WGS) entry which is preliminary data.</text>
</comment>